<sequence>MDEIMAMSKISGPSVVTYRSDFLFKSYDLYVFYRLSWRIGTCSCFTQSLSIGFANITCYSIITRLSMGMEPICSQAFGARRWSLLGVTLQRTVLVLAFSCLPLILLWLSMKQLLLWCGQDPNLTSMASIYLTYSIPNLFAQALLHPLRST</sequence>
<evidence type="ECO:0000256" key="1">
    <source>
        <dbReference type="ARBA" id="ARBA00010199"/>
    </source>
</evidence>
<evidence type="ECO:0000313" key="4">
    <source>
        <dbReference type="Proteomes" id="UP000631114"/>
    </source>
</evidence>
<dbReference type="GO" id="GO:0015297">
    <property type="term" value="F:antiporter activity"/>
    <property type="evidence" value="ECO:0007669"/>
    <property type="project" value="InterPro"/>
</dbReference>
<dbReference type="GO" id="GO:0016020">
    <property type="term" value="C:membrane"/>
    <property type="evidence" value="ECO:0007669"/>
    <property type="project" value="InterPro"/>
</dbReference>
<dbReference type="InterPro" id="IPR002528">
    <property type="entry name" value="MATE_fam"/>
</dbReference>
<dbReference type="GO" id="GO:0042910">
    <property type="term" value="F:xenobiotic transmembrane transporter activity"/>
    <property type="evidence" value="ECO:0007669"/>
    <property type="project" value="InterPro"/>
</dbReference>
<evidence type="ECO:0000313" key="3">
    <source>
        <dbReference type="EMBL" id="KAF9618288.1"/>
    </source>
</evidence>
<gene>
    <name evidence="3" type="ORF">IFM89_000923</name>
</gene>
<dbReference type="AlphaFoldDB" id="A0A835IKM6"/>
<comment type="caution">
    <text evidence="3">The sequence shown here is derived from an EMBL/GenBank/DDBJ whole genome shotgun (WGS) entry which is preliminary data.</text>
</comment>
<keyword evidence="4" id="KW-1185">Reference proteome</keyword>
<proteinExistence type="inferred from homology"/>
<keyword evidence="2" id="KW-1133">Transmembrane helix</keyword>
<feature type="transmembrane region" description="Helical" evidence="2">
    <location>
        <begin position="82"/>
        <end position="107"/>
    </location>
</feature>
<evidence type="ECO:0000256" key="2">
    <source>
        <dbReference type="SAM" id="Phobius"/>
    </source>
</evidence>
<accession>A0A835IKM6</accession>
<organism evidence="3 4">
    <name type="scientific">Coptis chinensis</name>
    <dbReference type="NCBI Taxonomy" id="261450"/>
    <lineage>
        <taxon>Eukaryota</taxon>
        <taxon>Viridiplantae</taxon>
        <taxon>Streptophyta</taxon>
        <taxon>Embryophyta</taxon>
        <taxon>Tracheophyta</taxon>
        <taxon>Spermatophyta</taxon>
        <taxon>Magnoliopsida</taxon>
        <taxon>Ranunculales</taxon>
        <taxon>Ranunculaceae</taxon>
        <taxon>Coptidoideae</taxon>
        <taxon>Coptis</taxon>
    </lineage>
</organism>
<name>A0A835IKM6_9MAGN</name>
<dbReference type="Proteomes" id="UP000631114">
    <property type="component" value="Unassembled WGS sequence"/>
</dbReference>
<dbReference type="Pfam" id="PF01554">
    <property type="entry name" value="MatE"/>
    <property type="match status" value="1"/>
</dbReference>
<feature type="transmembrane region" description="Helical" evidence="2">
    <location>
        <begin position="127"/>
        <end position="144"/>
    </location>
</feature>
<dbReference type="PANTHER" id="PTHR11206">
    <property type="entry name" value="MULTIDRUG RESISTANCE PROTEIN"/>
    <property type="match status" value="1"/>
</dbReference>
<comment type="similarity">
    <text evidence="1">Belongs to the multi antimicrobial extrusion (MATE) (TC 2.A.66.1) family.</text>
</comment>
<keyword evidence="2" id="KW-0472">Membrane</keyword>
<dbReference type="OrthoDB" id="1742035at2759"/>
<keyword evidence="2" id="KW-0812">Transmembrane</keyword>
<protein>
    <submittedName>
        <fullName evidence="3">Uncharacterized protein</fullName>
    </submittedName>
</protein>
<reference evidence="3 4" key="1">
    <citation type="submission" date="2020-10" db="EMBL/GenBank/DDBJ databases">
        <title>The Coptis chinensis genome and diversification of protoberbering-type alkaloids.</title>
        <authorList>
            <person name="Wang B."/>
            <person name="Shu S."/>
            <person name="Song C."/>
            <person name="Liu Y."/>
        </authorList>
    </citation>
    <scope>NUCLEOTIDE SEQUENCE [LARGE SCALE GENOMIC DNA]</scope>
    <source>
        <strain evidence="3">HL-2020</strain>
        <tissue evidence="3">Leaf</tissue>
    </source>
</reference>
<dbReference type="EMBL" id="JADFTS010000002">
    <property type="protein sequence ID" value="KAF9618288.1"/>
    <property type="molecule type" value="Genomic_DNA"/>
</dbReference>